<proteinExistence type="predicted"/>
<dbReference type="GO" id="GO:0004523">
    <property type="term" value="F:RNA-DNA hybrid ribonuclease activity"/>
    <property type="evidence" value="ECO:0007669"/>
    <property type="project" value="InterPro"/>
</dbReference>
<dbReference type="PROSITE" id="PS50879">
    <property type="entry name" value="RNASE_H_1"/>
    <property type="match status" value="1"/>
</dbReference>
<dbReference type="SUPFAM" id="SSF53098">
    <property type="entry name" value="Ribonuclease H-like"/>
    <property type="match status" value="1"/>
</dbReference>
<evidence type="ECO:0000313" key="4">
    <source>
        <dbReference type="Proteomes" id="UP000887159"/>
    </source>
</evidence>
<accession>A0A8X7BGL2</accession>
<dbReference type="AlphaFoldDB" id="A0A8X7BGL2"/>
<dbReference type="GO" id="GO:0071897">
    <property type="term" value="P:DNA biosynthetic process"/>
    <property type="evidence" value="ECO:0007669"/>
    <property type="project" value="UniProtKB-ARBA"/>
</dbReference>
<evidence type="ECO:0000259" key="1">
    <source>
        <dbReference type="PROSITE" id="PS50878"/>
    </source>
</evidence>
<gene>
    <name evidence="3" type="ORF">TNCV_3523181</name>
</gene>
<dbReference type="EMBL" id="BMAU01021393">
    <property type="protein sequence ID" value="GFY30555.1"/>
    <property type="molecule type" value="Genomic_DNA"/>
</dbReference>
<dbReference type="PANTHER" id="PTHR19446">
    <property type="entry name" value="REVERSE TRANSCRIPTASES"/>
    <property type="match status" value="1"/>
</dbReference>
<dbReference type="InterPro" id="IPR005135">
    <property type="entry name" value="Endo/exonuclease/phosphatase"/>
</dbReference>
<dbReference type="Gene3D" id="3.60.10.10">
    <property type="entry name" value="Endonuclease/exonuclease/phosphatase"/>
    <property type="match status" value="1"/>
</dbReference>
<dbReference type="SUPFAM" id="SSF56672">
    <property type="entry name" value="DNA/RNA polymerases"/>
    <property type="match status" value="1"/>
</dbReference>
<dbReference type="PROSITE" id="PS50878">
    <property type="entry name" value="RT_POL"/>
    <property type="match status" value="1"/>
</dbReference>
<reference evidence="3" key="1">
    <citation type="submission" date="2020-08" db="EMBL/GenBank/DDBJ databases">
        <title>Multicomponent nature underlies the extraordinary mechanical properties of spider dragline silk.</title>
        <authorList>
            <person name="Kono N."/>
            <person name="Nakamura H."/>
            <person name="Mori M."/>
            <person name="Yoshida Y."/>
            <person name="Ohtoshi R."/>
            <person name="Malay A.D."/>
            <person name="Moran D.A.P."/>
            <person name="Tomita M."/>
            <person name="Numata K."/>
            <person name="Arakawa K."/>
        </authorList>
    </citation>
    <scope>NUCLEOTIDE SEQUENCE</scope>
</reference>
<feature type="domain" description="RNase H type-1" evidence="2">
    <location>
        <begin position="789"/>
        <end position="923"/>
    </location>
</feature>
<dbReference type="Proteomes" id="UP000887159">
    <property type="component" value="Unassembled WGS sequence"/>
</dbReference>
<dbReference type="Pfam" id="PF00075">
    <property type="entry name" value="RNase_H"/>
    <property type="match status" value="1"/>
</dbReference>
<keyword evidence="4" id="KW-1185">Reference proteome</keyword>
<dbReference type="Pfam" id="PF00078">
    <property type="entry name" value="RVT_1"/>
    <property type="match status" value="1"/>
</dbReference>
<organism evidence="3 4">
    <name type="scientific">Trichonephila clavipes</name>
    <name type="common">Golden silk orbweaver</name>
    <name type="synonym">Nephila clavipes</name>
    <dbReference type="NCBI Taxonomy" id="2585209"/>
    <lineage>
        <taxon>Eukaryota</taxon>
        <taxon>Metazoa</taxon>
        <taxon>Ecdysozoa</taxon>
        <taxon>Arthropoda</taxon>
        <taxon>Chelicerata</taxon>
        <taxon>Arachnida</taxon>
        <taxon>Araneae</taxon>
        <taxon>Araneomorphae</taxon>
        <taxon>Entelegynae</taxon>
        <taxon>Araneoidea</taxon>
        <taxon>Nephilidae</taxon>
        <taxon>Trichonephila</taxon>
    </lineage>
</organism>
<feature type="domain" description="Reverse transcriptase" evidence="1">
    <location>
        <begin position="362"/>
        <end position="635"/>
    </location>
</feature>
<evidence type="ECO:0000259" key="2">
    <source>
        <dbReference type="PROSITE" id="PS50879"/>
    </source>
</evidence>
<dbReference type="CDD" id="cd01650">
    <property type="entry name" value="RT_nLTR_like"/>
    <property type="match status" value="1"/>
</dbReference>
<dbReference type="InterPro" id="IPR036691">
    <property type="entry name" value="Endo/exonu/phosph_ase_sf"/>
</dbReference>
<dbReference type="CDD" id="cd09276">
    <property type="entry name" value="Rnase_HI_RT_non_LTR"/>
    <property type="match status" value="1"/>
</dbReference>
<dbReference type="InterPro" id="IPR036397">
    <property type="entry name" value="RNaseH_sf"/>
</dbReference>
<evidence type="ECO:0000313" key="3">
    <source>
        <dbReference type="EMBL" id="GFY30555.1"/>
    </source>
</evidence>
<protein>
    <submittedName>
        <fullName evidence="3">Retrovirus-related Pol polyprotein from type-1 retrotransposable element R1</fullName>
    </submittedName>
</protein>
<dbReference type="InterPro" id="IPR012337">
    <property type="entry name" value="RNaseH-like_sf"/>
</dbReference>
<dbReference type="Pfam" id="PF14529">
    <property type="entry name" value="Exo_endo_phos_2"/>
    <property type="match status" value="1"/>
</dbReference>
<dbReference type="InterPro" id="IPR043502">
    <property type="entry name" value="DNA/RNA_pol_sf"/>
</dbReference>
<dbReference type="Gene3D" id="3.30.420.10">
    <property type="entry name" value="Ribonuclease H-like superfamily/Ribonuclease H"/>
    <property type="match status" value="1"/>
</dbReference>
<dbReference type="SUPFAM" id="SSF56219">
    <property type="entry name" value="DNase I-like"/>
    <property type="match status" value="1"/>
</dbReference>
<comment type="caution">
    <text evidence="3">The sequence shown here is derived from an EMBL/GenBank/DDBJ whole genome shotgun (WGS) entry which is preliminary data.</text>
</comment>
<name>A0A8X7BGL2_TRICX</name>
<dbReference type="GO" id="GO:0003676">
    <property type="term" value="F:nucleic acid binding"/>
    <property type="evidence" value="ECO:0007669"/>
    <property type="project" value="InterPro"/>
</dbReference>
<dbReference type="GO" id="GO:0042575">
    <property type="term" value="C:DNA polymerase complex"/>
    <property type="evidence" value="ECO:0007669"/>
    <property type="project" value="UniProtKB-ARBA"/>
</dbReference>
<sequence length="1077" mass="123292">MPINRLVWSMDANSKSETWFSPFSDSRGTKLIEFISAHSLFVINEDCGPTFCGSRGSSYIDVTAVGTDLLEDVSCWHLTDYDSLSDHKAIEFDIALDFNSPTNDGDSCIFNLKKANWKLFYDSSKFLLSSISDLIVSCQNPESLHDLAKELISIILNSCKMSIPIKKRGMHRVPWWTTEIGCMRKHVNAARWRFQRCKNATLKEIYKSKYQELRTNYNLKLLDAKISSWKKFLDGINVNNVWKKIYTFGVKQQFQKRIELSGIALPSGAMTNSFEETINEVLFHSFPDDCENEDDDCHKEIRSDALIYTSVTDDPPFTIHEINAVINKLKLKKAPGPDSIPNEVVKKLHEMYPDLFLTVFNSCLRLKTFPRCWKNAKIILIPKVNDVRVPKLDNLRCISLLSTLGKCFERLIINRVAWRLYKDNYFNKNQFGFMLHKCTEDALVKLNEIVLKGKKRNLHTVLVFLDIKSAFDNAWWPGILSLLKRSSIPGNLFAVLSSFLKDRSVTLSLGHSSKEKFLNKGCPQGSVSGPFLWNVIINDFLEKILAFSSCETIAFADDLLLCFQGKSFHDICRQEQLTLDFASTWTKNFKLEFNAVKSKVMFLEKREKNALTGILTLNGFSLDCVKELKYLGVVLDSKFCWKQHVLHLSNKCEKILLGLNKVVRNSFGIKSNVSSLIYKQGIVPFICYGSQIWGSALKKKIYCCLLRKIQRRILLGVISGYRTISYEAVFAISGFPPIDILIIRNNEFKIATKNCTNKCLDGSLRVSELPHPSERFPLNLVNYRKNIENNFSVVCFTDGSKINTKVGLAFVIFQDFIEIGTRQFRIRDECSVFQAELLCIAQAVSWICNNEILSSNFLICSDSLSSLCALNNIYSQNKLIVKTHINLDFLRSRGVQVFFPFVRDHTGIYGNERTDWLAKEATKLRDLVPMSIPKSYHKKVFKEKIISEWNNLYQISINAHLTKEFFPSIQSRLNAKHFHPNFKLTQFLTGHGNFKAYLKRFNLSLTDQCSCSSDTIQNAKHLILACTNFSSERCTLMKCLQKNYIEWPPPPLSAFVDGNSSFTFFCAFINTIFPCIN</sequence>
<dbReference type="InterPro" id="IPR002156">
    <property type="entry name" value="RNaseH_domain"/>
</dbReference>
<dbReference type="InterPro" id="IPR000477">
    <property type="entry name" value="RT_dom"/>
</dbReference>